<reference evidence="5 6" key="1">
    <citation type="submission" date="2017-06" db="EMBL/GenBank/DDBJ databases">
        <title>Genome sequencing of Fusobacterium nucleatum subsp. polymorphum KCOM 1232 (=ChDC F37).</title>
        <authorList>
            <person name="Kook J.-K."/>
            <person name="Park S.-N."/>
            <person name="Lim Y.K."/>
            <person name="Roh H."/>
        </authorList>
    </citation>
    <scope>NUCLEOTIDE SEQUENCE [LARGE SCALE GENOMIC DNA]</scope>
    <source>
        <strain evidence="6">KCOM 1232 ( ChDC F37)</strain>
    </source>
</reference>
<dbReference type="Proteomes" id="UP000222862">
    <property type="component" value="Unassembled WGS sequence"/>
</dbReference>
<proteinExistence type="predicted"/>
<keyword evidence="3" id="KW-1133">Transmembrane helix</keyword>
<feature type="coiled-coil region" evidence="2">
    <location>
        <begin position="422"/>
        <end position="470"/>
    </location>
</feature>
<accession>A0A2B7YM91</accession>
<feature type="coiled-coil region" evidence="2">
    <location>
        <begin position="33"/>
        <end position="60"/>
    </location>
</feature>
<sequence length="962" mass="106822">MSRDMSLVWQMGVAGAAGTMSSFSKATQAIIDMKESTEDLAKTQKKLEKLDKVAEVYRKTNSEYNKSVKLLEVLKEAYRKNGNATSEFKEQIKNAEKNVEKLNRQKERQKHIFQAARSELEKEGIELYGYKKRLKEVNAELKKQAELQKRLTWLQSQNDMVDKLKAKGSEQIRTGLATGAALLVPIKIQMDIEESQADLRKILGKEAEKYYVDLAKISENSPLSQVEVNQIAGSLAQSGIKGEDIVAYTDMAGKMKVAFDISTDEAGTFLAKTKEQLNLSKDELFSYMDTLNMLSNNYSVSAAQLADVSGRTGGLAKQFGIAKEANMAFATSLISSNMGVERSSTVLSKLYAELAQGADTNKKAAAFEALGLNPDAIHKEMAIDAEGTILKVLEKIKNSNRADKALIISDIFGNDASVLNGLAVLSENLDGVREKLNQAKQAVSENETVNGEYTDRLDTLSNQLKILKNNFVNTLADIGKSVGPELKETVKWLTEMMKKVANFVKENPKLVASLMKFLGGFAMFNLGGGLFNKMLLAPLSKLFLWGYKFNAFRLKGGFLFGLKKMFPITTWLLKGFKSLTFGIGKAFFSISKTVISYGSSMFMGLRMYLTSAARFIGSWGLKLGKFLLKFGSIIGKVLGSGFLKIIKVIKMVGLAIKGAFVANPVGLIIAAIVAVIAIFVLLYKKCEWFRKGVDKAWKAIKEGFKATWTWIKNKFHALMELGTKVWAKVKEYKALFIPFIGIFVVLYQKCEWFRNGVNAVWKAIKNAFTNTWQWIKDKFNALLEIGSNAWNGLKSSATAIIDKIKEAFKGFFDWLHNKWEDLKSLGSKLNPFNWFGKKDNSIPQNYSGTNYFGGGLTTLAERGAELVEMNNSSFLVNSPVMANLPHGARILNNSQTRSSLSSRVSSLKDRIRNISNNSKTIIGGDTITINITGNSSNQADIAREVKKVILEIQNKKRRTAIV</sequence>
<keyword evidence="2" id="KW-0175">Coiled coil</keyword>
<dbReference type="AlphaFoldDB" id="A0A2B7YM91"/>
<dbReference type="EMBL" id="NJGI01000001">
    <property type="protein sequence ID" value="PGH21747.1"/>
    <property type="molecule type" value="Genomic_DNA"/>
</dbReference>
<dbReference type="NCBIfam" id="TIGR01760">
    <property type="entry name" value="tape_meas_TP901"/>
    <property type="match status" value="1"/>
</dbReference>
<feature type="transmembrane region" description="Helical" evidence="3">
    <location>
        <begin position="658"/>
        <end position="683"/>
    </location>
</feature>
<dbReference type="InterPro" id="IPR010090">
    <property type="entry name" value="Phage_tape_meas"/>
</dbReference>
<organism evidence="5 6">
    <name type="scientific">Fusobacterium nucleatum subsp. polymorphum</name>
    <name type="common">Fusobacterium polymorphum</name>
    <dbReference type="NCBI Taxonomy" id="76857"/>
    <lineage>
        <taxon>Bacteria</taxon>
        <taxon>Fusobacteriati</taxon>
        <taxon>Fusobacteriota</taxon>
        <taxon>Fusobacteriia</taxon>
        <taxon>Fusobacteriales</taxon>
        <taxon>Fusobacteriaceae</taxon>
        <taxon>Fusobacterium</taxon>
    </lineage>
</organism>
<evidence type="ECO:0000313" key="6">
    <source>
        <dbReference type="Proteomes" id="UP000222862"/>
    </source>
</evidence>
<feature type="coiled-coil region" evidence="2">
    <location>
        <begin position="85"/>
        <end position="151"/>
    </location>
</feature>
<keyword evidence="3" id="KW-0472">Membrane</keyword>
<keyword evidence="1" id="KW-1188">Viral release from host cell</keyword>
<comment type="caution">
    <text evidence="5">The sequence shown here is derived from an EMBL/GenBank/DDBJ whole genome shotgun (WGS) entry which is preliminary data.</text>
</comment>
<dbReference type="PANTHER" id="PTHR37813:SF1">
    <property type="entry name" value="FELS-2 PROPHAGE PROTEIN"/>
    <property type="match status" value="1"/>
</dbReference>
<dbReference type="RefSeq" id="WP_098701913.1">
    <property type="nucleotide sequence ID" value="NZ_NJGI01000001.1"/>
</dbReference>
<dbReference type="Pfam" id="PF10145">
    <property type="entry name" value="PhageMin_Tail"/>
    <property type="match status" value="1"/>
</dbReference>
<evidence type="ECO:0000259" key="4">
    <source>
        <dbReference type="Pfam" id="PF10145"/>
    </source>
</evidence>
<evidence type="ECO:0000256" key="1">
    <source>
        <dbReference type="ARBA" id="ARBA00022612"/>
    </source>
</evidence>
<evidence type="ECO:0000256" key="3">
    <source>
        <dbReference type="SAM" id="Phobius"/>
    </source>
</evidence>
<feature type="transmembrane region" description="Helical" evidence="3">
    <location>
        <begin position="579"/>
        <end position="605"/>
    </location>
</feature>
<evidence type="ECO:0000313" key="5">
    <source>
        <dbReference type="EMBL" id="PGH21747.1"/>
    </source>
</evidence>
<dbReference type="PANTHER" id="PTHR37813">
    <property type="entry name" value="FELS-2 PROPHAGE PROTEIN"/>
    <property type="match status" value="1"/>
</dbReference>
<feature type="domain" description="Phage tail tape measure protein" evidence="4">
    <location>
        <begin position="216"/>
        <end position="413"/>
    </location>
</feature>
<evidence type="ECO:0000256" key="2">
    <source>
        <dbReference type="SAM" id="Coils"/>
    </source>
</evidence>
<feature type="transmembrane region" description="Helical" evidence="3">
    <location>
        <begin position="626"/>
        <end position="646"/>
    </location>
</feature>
<keyword evidence="3" id="KW-0812">Transmembrane</keyword>
<protein>
    <submittedName>
        <fullName evidence="5">Phage tail tape measure protein</fullName>
    </submittedName>
</protein>
<gene>
    <name evidence="5" type="ORF">RN96_00505</name>
</gene>
<dbReference type="Gene3D" id="1.20.120.20">
    <property type="entry name" value="Apolipoprotein"/>
    <property type="match status" value="1"/>
</dbReference>
<name>A0A2B7YM91_FUSNP</name>